<dbReference type="InterPro" id="IPR023577">
    <property type="entry name" value="CYTH_domain"/>
</dbReference>
<proteinExistence type="predicted"/>
<dbReference type="Proteomes" id="UP000192342">
    <property type="component" value="Unassembled WGS sequence"/>
</dbReference>
<dbReference type="RefSeq" id="WP_083560423.1">
    <property type="nucleotide sequence ID" value="NZ_AQQV01000001.1"/>
</dbReference>
<dbReference type="InterPro" id="IPR033469">
    <property type="entry name" value="CYTH-like_dom_sf"/>
</dbReference>
<accession>A0A1Y1SI81</accession>
<gene>
    <name evidence="3" type="ORF">ATO7_05830</name>
</gene>
<keyword evidence="4" id="KW-1185">Reference proteome</keyword>
<protein>
    <submittedName>
        <fullName evidence="3">Adenylate cyclase</fullName>
    </submittedName>
</protein>
<dbReference type="PIRSF" id="PIRSF016487">
    <property type="entry name" value="CYTH_UCP016487"/>
    <property type="match status" value="1"/>
</dbReference>
<dbReference type="SMART" id="SM01118">
    <property type="entry name" value="CYTH"/>
    <property type="match status" value="1"/>
</dbReference>
<dbReference type="EMBL" id="AQQV01000001">
    <property type="protein sequence ID" value="ORE89375.1"/>
    <property type="molecule type" value="Genomic_DNA"/>
</dbReference>
<feature type="active site" description="Proton acceptor" evidence="1">
    <location>
        <position position="31"/>
    </location>
</feature>
<dbReference type="OrthoDB" id="9805588at2"/>
<reference evidence="3 4" key="1">
    <citation type="submission" date="2013-04" db="EMBL/GenBank/DDBJ databases">
        <title>Oceanococcus atlanticus 22II-S10r2 Genome Sequencing.</title>
        <authorList>
            <person name="Lai Q."/>
            <person name="Li G."/>
            <person name="Shao Z."/>
        </authorList>
    </citation>
    <scope>NUCLEOTIDE SEQUENCE [LARGE SCALE GENOMIC DNA]</scope>
    <source>
        <strain evidence="3 4">22II-S10r2</strain>
    </source>
</reference>
<dbReference type="SUPFAM" id="SSF55154">
    <property type="entry name" value="CYTH-like phosphatases"/>
    <property type="match status" value="1"/>
</dbReference>
<dbReference type="PANTHER" id="PTHR40114:SF1">
    <property type="entry name" value="SLR0698 PROTEIN"/>
    <property type="match status" value="1"/>
</dbReference>
<evidence type="ECO:0000256" key="1">
    <source>
        <dbReference type="PIRSR" id="PIRSR016487-1"/>
    </source>
</evidence>
<dbReference type="Gene3D" id="2.40.320.10">
    <property type="entry name" value="Hypothetical Protein Pfu-838710-001"/>
    <property type="match status" value="1"/>
</dbReference>
<evidence type="ECO:0000313" key="4">
    <source>
        <dbReference type="Proteomes" id="UP000192342"/>
    </source>
</evidence>
<dbReference type="STRING" id="1317117.ATO7_05830"/>
<sequence>MGQEIERRFIVNALPPEIIANQPCSEIRQGYVAADPGKELRARDKNRRYFLTRKRGTGLVREEHEIEVGLDVFEMIWPLTEGRRVEKTRYHVEQAGLTMEIDIYHGDLNGRMSLEVEFPDPQAANAYQPPAWAGQEVTEDSRYNNAQLALNGWPEDEPAT</sequence>
<evidence type="ECO:0000313" key="3">
    <source>
        <dbReference type="EMBL" id="ORE89375.1"/>
    </source>
</evidence>
<dbReference type="CDD" id="cd07761">
    <property type="entry name" value="CYTH-like_CthTTM-like"/>
    <property type="match status" value="1"/>
</dbReference>
<feature type="domain" description="CYTH" evidence="2">
    <location>
        <begin position="2"/>
        <end position="152"/>
    </location>
</feature>
<dbReference type="AlphaFoldDB" id="A0A1Y1SI81"/>
<dbReference type="InterPro" id="IPR012042">
    <property type="entry name" value="NeuTTM/CthTTM-like"/>
</dbReference>
<name>A0A1Y1SI81_9GAMM</name>
<organism evidence="3 4">
    <name type="scientific">Oceanococcus atlanticus</name>
    <dbReference type="NCBI Taxonomy" id="1317117"/>
    <lineage>
        <taxon>Bacteria</taxon>
        <taxon>Pseudomonadati</taxon>
        <taxon>Pseudomonadota</taxon>
        <taxon>Gammaproteobacteria</taxon>
        <taxon>Chromatiales</taxon>
        <taxon>Oceanococcaceae</taxon>
        <taxon>Oceanococcus</taxon>
    </lineage>
</organism>
<dbReference type="PANTHER" id="PTHR40114">
    <property type="entry name" value="SLR0698 PROTEIN"/>
    <property type="match status" value="1"/>
</dbReference>
<evidence type="ECO:0000259" key="2">
    <source>
        <dbReference type="SMART" id="SM01118"/>
    </source>
</evidence>
<comment type="caution">
    <text evidence="3">The sequence shown here is derived from an EMBL/GenBank/DDBJ whole genome shotgun (WGS) entry which is preliminary data.</text>
</comment>